<dbReference type="AlphaFoldDB" id="W2J3H0"/>
<evidence type="ECO:0000313" key="2">
    <source>
        <dbReference type="Proteomes" id="UP000053864"/>
    </source>
</evidence>
<proteinExistence type="predicted"/>
<dbReference type="VEuPathDB" id="FungiDB:PPTG_11189"/>
<sequence>MNEFYNVCVKCEAWFDDMTWLLSIKWVNMLDTPELFDEETDSDQLLPSEAGAKYEELAKDTTNILRGTCLASEFRLTSGECSIKVDNMVGSLARDRMLNDLIIDFCIRYICSTLGDCYAMSSFAPTMGWPNPPKTRISTFHYQEQPCITPYYYNPLCGKDYRPTMEVIYLTTVATFFRDWHDKTVPNMDFSVEANGVWLDAPKQPDGTSCGVLCIAQTYAMLKYNFRLTSVATTGGEISITRLRIMWVILMQLDVTTASNKRAKAVEATGLKLFKAFKI</sequence>
<dbReference type="VEuPathDB" id="FungiDB:PPTG_11188"/>
<dbReference type="SUPFAM" id="SSF54001">
    <property type="entry name" value="Cysteine proteinases"/>
    <property type="match status" value="1"/>
</dbReference>
<reference evidence="1 2" key="1">
    <citation type="submission" date="2013-11" db="EMBL/GenBank/DDBJ databases">
        <title>The Genome Sequence of Phytophthora parasitica CJ05E6.</title>
        <authorList>
            <consortium name="The Broad Institute Genomics Platform"/>
            <person name="Russ C."/>
            <person name="Tyler B."/>
            <person name="Panabieres F."/>
            <person name="Shan W."/>
            <person name="Tripathy S."/>
            <person name="Grunwald N."/>
            <person name="Machado M."/>
            <person name="Johnson C.S."/>
            <person name="Arredondo F."/>
            <person name="Hong C."/>
            <person name="Coffey M."/>
            <person name="Young S.K."/>
            <person name="Zeng Q."/>
            <person name="Gargeya S."/>
            <person name="Fitzgerald M."/>
            <person name="Abouelleil A."/>
            <person name="Alvarado L."/>
            <person name="Chapman S.B."/>
            <person name="Gainer-Dewar J."/>
            <person name="Goldberg J."/>
            <person name="Griggs A."/>
            <person name="Gujja S."/>
            <person name="Hansen M."/>
            <person name="Howarth C."/>
            <person name="Imamovic A."/>
            <person name="Ireland A."/>
            <person name="Larimer J."/>
            <person name="McCowan C."/>
            <person name="Murphy C."/>
            <person name="Pearson M."/>
            <person name="Poon T.W."/>
            <person name="Priest M."/>
            <person name="Roberts A."/>
            <person name="Saif S."/>
            <person name="Shea T."/>
            <person name="Sykes S."/>
            <person name="Wortman J."/>
            <person name="Nusbaum C."/>
            <person name="Birren B."/>
        </authorList>
    </citation>
    <scope>NUCLEOTIDE SEQUENCE [LARGE SCALE GENOMIC DNA]</scope>
    <source>
        <strain evidence="1 2">CJ05E6</strain>
    </source>
</reference>
<evidence type="ECO:0000313" key="1">
    <source>
        <dbReference type="EMBL" id="ETL40148.1"/>
    </source>
</evidence>
<gene>
    <name evidence="1" type="ORF">L916_08621</name>
</gene>
<accession>W2J3H0</accession>
<dbReference type="InterPro" id="IPR038765">
    <property type="entry name" value="Papain-like_cys_pep_sf"/>
</dbReference>
<dbReference type="EMBL" id="KI672905">
    <property type="protein sequence ID" value="ETL40148.1"/>
    <property type="molecule type" value="Genomic_DNA"/>
</dbReference>
<dbReference type="Proteomes" id="UP000053864">
    <property type="component" value="Unassembled WGS sequence"/>
</dbReference>
<organism evidence="1 2">
    <name type="scientific">Phytophthora nicotianae</name>
    <name type="common">Potato buckeye rot agent</name>
    <name type="synonym">Phytophthora parasitica</name>
    <dbReference type="NCBI Taxonomy" id="4792"/>
    <lineage>
        <taxon>Eukaryota</taxon>
        <taxon>Sar</taxon>
        <taxon>Stramenopiles</taxon>
        <taxon>Oomycota</taxon>
        <taxon>Peronosporomycetes</taxon>
        <taxon>Peronosporales</taxon>
        <taxon>Peronosporaceae</taxon>
        <taxon>Phytophthora</taxon>
    </lineage>
</organism>
<protein>
    <recommendedName>
        <fullName evidence="3">Ubiquitin-like protease family profile domain-containing protein</fullName>
    </recommendedName>
</protein>
<name>W2J3H0_PHYNI</name>
<evidence type="ECO:0008006" key="3">
    <source>
        <dbReference type="Google" id="ProtNLM"/>
    </source>
</evidence>